<feature type="transmembrane region" description="Helical" evidence="2">
    <location>
        <begin position="75"/>
        <end position="94"/>
    </location>
</feature>
<keyword evidence="2" id="KW-0812">Transmembrane</keyword>
<organism evidence="3 4">
    <name type="scientific">Escherichia coli</name>
    <dbReference type="NCBI Taxonomy" id="562"/>
    <lineage>
        <taxon>Bacteria</taxon>
        <taxon>Pseudomonadati</taxon>
        <taxon>Pseudomonadota</taxon>
        <taxon>Gammaproteobacteria</taxon>
        <taxon>Enterobacterales</taxon>
        <taxon>Enterobacteriaceae</taxon>
        <taxon>Escherichia</taxon>
    </lineage>
</organism>
<feature type="compositionally biased region" description="Polar residues" evidence="1">
    <location>
        <begin position="322"/>
        <end position="332"/>
    </location>
</feature>
<feature type="transmembrane region" description="Helical" evidence="2">
    <location>
        <begin position="40"/>
        <end position="63"/>
    </location>
</feature>
<dbReference type="InterPro" id="IPR031876">
    <property type="entry name" value="DUF4760"/>
</dbReference>
<proteinExistence type="predicted"/>
<dbReference type="RefSeq" id="WP_077873354.1">
    <property type="nucleotide sequence ID" value="NZ_BGBX01000052.1"/>
</dbReference>
<dbReference type="AlphaFoldDB" id="A0A8S7ECC3"/>
<dbReference type="Proteomes" id="UP000543252">
    <property type="component" value="Unassembled WGS sequence"/>
</dbReference>
<name>A0A8S7ECC3_ECOLX</name>
<protein>
    <submittedName>
        <fullName evidence="3">DUF4760 domain-containing protein</fullName>
    </submittedName>
</protein>
<keyword evidence="2" id="KW-0472">Membrane</keyword>
<feature type="compositionally biased region" description="Basic residues" evidence="1">
    <location>
        <begin position="301"/>
        <end position="310"/>
    </location>
</feature>
<evidence type="ECO:0000313" key="3">
    <source>
        <dbReference type="EMBL" id="EFB3614628.1"/>
    </source>
</evidence>
<dbReference type="EMBL" id="AASFMQ010000006">
    <property type="protein sequence ID" value="EFB3614628.1"/>
    <property type="molecule type" value="Genomic_DNA"/>
</dbReference>
<feature type="transmembrane region" description="Helical" evidence="2">
    <location>
        <begin position="12"/>
        <end position="34"/>
    </location>
</feature>
<accession>A0A8S7ECC3</accession>
<keyword evidence="2" id="KW-1133">Transmembrane helix</keyword>
<dbReference type="Pfam" id="PF15956">
    <property type="entry name" value="DUF4760"/>
    <property type="match status" value="1"/>
</dbReference>
<reference evidence="3 4" key="1">
    <citation type="submission" date="2019-07" db="EMBL/GenBank/DDBJ databases">
        <authorList>
            <consortium name="GenomeTrakr network: Whole genome sequencing for foodborne pathogen traceback"/>
        </authorList>
    </citation>
    <scope>NUCLEOTIDE SEQUENCE [LARGE SCALE GENOMIC DNA]</scope>
    <source>
        <strain evidence="3 4">PSU-1859</strain>
    </source>
</reference>
<feature type="transmembrane region" description="Helical" evidence="2">
    <location>
        <begin position="100"/>
        <end position="122"/>
    </location>
</feature>
<evidence type="ECO:0000256" key="2">
    <source>
        <dbReference type="SAM" id="Phobius"/>
    </source>
</evidence>
<gene>
    <name evidence="3" type="ORF">FPS11_06715</name>
</gene>
<comment type="caution">
    <text evidence="3">The sequence shown here is derived from an EMBL/GenBank/DDBJ whole genome shotgun (WGS) entry which is preliminary data.</text>
</comment>
<feature type="region of interest" description="Disordered" evidence="1">
    <location>
        <begin position="296"/>
        <end position="332"/>
    </location>
</feature>
<evidence type="ECO:0000256" key="1">
    <source>
        <dbReference type="SAM" id="MobiDB-lite"/>
    </source>
</evidence>
<sequence length="332" mass="38202">MYRWIKSKTKTLLGVLVGILISLIITRILLNLNAVQTASWFYAVFDAGLMITFATFTTLYSVYKISNKFPDTNPLLPLFGGVVWVLFLLAYYVLRYNDAYQTALSIIVAGSIAGMGWWIQFITSAASDRRKHTLNVVLSTRTCTEYQTHLRNFTHLWRGNRHVPKELCVWRDDPDHPKFKNSKVPDEVVKGINGLVYLLNFFEFLAQGIKANDLDEKLLRECFCGFLEGLERRAFFILLEAQKRDERYFEGIIFLCKRWNNEKSLVEKHRHSTPPADIGICYPPQPEVMEMLGIKEMTSPKPKKKRKRRTAIVQQAEAANVSELNPTQATTP</sequence>
<evidence type="ECO:0000313" key="4">
    <source>
        <dbReference type="Proteomes" id="UP000543252"/>
    </source>
</evidence>